<name>A0A7W5GQK7_9ACTN</name>
<accession>A0A7W5GQK7</accession>
<dbReference type="EMBL" id="JACHYA010000004">
    <property type="protein sequence ID" value="MBB3171554.1"/>
    <property type="molecule type" value="Genomic_DNA"/>
</dbReference>
<reference evidence="1 2" key="1">
    <citation type="submission" date="2020-08" db="EMBL/GenBank/DDBJ databases">
        <title>Sequencing the genomes of 1000 actinobacteria strains.</title>
        <authorList>
            <person name="Klenk H.-P."/>
        </authorList>
    </citation>
    <scope>NUCLEOTIDE SEQUENCE [LARGE SCALE GENOMIC DNA]</scope>
    <source>
        <strain evidence="1 2">DSM 22242</strain>
    </source>
</reference>
<comment type="caution">
    <text evidence="1">The sequence shown here is derived from an EMBL/GenBank/DDBJ whole genome shotgun (WGS) entry which is preliminary data.</text>
</comment>
<sequence length="44" mass="4736">MRKHGGAKKRAGFCLVKELAKANVKDSYDNKTADGKRGVCVGRA</sequence>
<dbReference type="Proteomes" id="UP000530850">
    <property type="component" value="Unassembled WGS sequence"/>
</dbReference>
<dbReference type="AlphaFoldDB" id="A0A7W5GQK7"/>
<organism evidence="1 2">
    <name type="scientific">Parvibacter caecicola</name>
    <dbReference type="NCBI Taxonomy" id="747645"/>
    <lineage>
        <taxon>Bacteria</taxon>
        <taxon>Bacillati</taxon>
        <taxon>Actinomycetota</taxon>
        <taxon>Coriobacteriia</taxon>
        <taxon>Coriobacteriales</taxon>
        <taxon>Coriobacteriaceae</taxon>
        <taxon>Parvibacter</taxon>
    </lineage>
</organism>
<protein>
    <submittedName>
        <fullName evidence="1">Uncharacterized protein</fullName>
    </submittedName>
</protein>
<gene>
    <name evidence="1" type="ORF">FHR31_001374</name>
</gene>
<evidence type="ECO:0000313" key="1">
    <source>
        <dbReference type="EMBL" id="MBB3171554.1"/>
    </source>
</evidence>
<evidence type="ECO:0000313" key="2">
    <source>
        <dbReference type="Proteomes" id="UP000530850"/>
    </source>
</evidence>
<proteinExistence type="predicted"/>